<proteinExistence type="predicted"/>
<keyword evidence="2" id="KW-1185">Reference proteome</keyword>
<accession>A0ACB0KDW2</accession>
<dbReference type="Proteomes" id="UP001177021">
    <property type="component" value="Unassembled WGS sequence"/>
</dbReference>
<dbReference type="EMBL" id="CASHSV030000206">
    <property type="protein sequence ID" value="CAJ2654466.1"/>
    <property type="molecule type" value="Genomic_DNA"/>
</dbReference>
<comment type="caution">
    <text evidence="1">The sequence shown here is derived from an EMBL/GenBank/DDBJ whole genome shotgun (WGS) entry which is preliminary data.</text>
</comment>
<protein>
    <submittedName>
        <fullName evidence="1">Uncharacterized protein</fullName>
    </submittedName>
</protein>
<sequence>MNQVQDISYKVQTLPFPKKKNSNSSIVHFSFFSLLLTSDYFSLMGTNLVFIHNKIMIHLMFISLICITSCYSQQPYDISNCFSNETHPGSRYTCNISTRETCKTFLVYRANQNFKTISQISNLFNKTTNEILQINNLTSSSQLLKQGKEVLIPIECTCSEQFYQAEFSYKVLENSTTFSNIACEVFEGLVKHLTLSDENQSQLQGNEPKIDDVLHVPLRCSCPKKNVSSLKRVIKYFATYPLIQGDNFDILIKKFGFSLDDFLEANQLQSTFSSIFPNTIVLIPLRDENGSIKIFDIPDSPSPPPNFLPTNPFVTHGSTQPSNLYISGPIIGFVLIIITLIASGFYMKKLRKSDVVIDSFNPKITSNSNSLYSPMRASTTSCLSPDFLVGIKYCLLNYHIEEIEKATNFFSDMNKIGDFVYKGLINDIEVMVKRLRFEDTSEVIDLHSRINHINIVNLIGVCYGEGDVISWSYLVFELPKNGCLRDCLINLDPCNSLSWLRRTQIAFDIATCLYYLHYCSFPSYAHMNVNSRNIFVTENWRGKLADVGGVSNNLLHGIVSQKVDIFAFGVVLLELISGRENLDGKLMKDCVGFLLGEGSEGGGCFEGLRSFVDPNLKEYSLPEALCLCFLAKDCVKDDPLLRPSMDDIMKVLAKMV</sequence>
<reference evidence="1" key="1">
    <citation type="submission" date="2023-10" db="EMBL/GenBank/DDBJ databases">
        <authorList>
            <person name="Rodriguez Cubillos JULIANA M."/>
            <person name="De Vega J."/>
        </authorList>
    </citation>
    <scope>NUCLEOTIDE SEQUENCE</scope>
</reference>
<organism evidence="1 2">
    <name type="scientific">Trifolium pratense</name>
    <name type="common">Red clover</name>
    <dbReference type="NCBI Taxonomy" id="57577"/>
    <lineage>
        <taxon>Eukaryota</taxon>
        <taxon>Viridiplantae</taxon>
        <taxon>Streptophyta</taxon>
        <taxon>Embryophyta</taxon>
        <taxon>Tracheophyta</taxon>
        <taxon>Spermatophyta</taxon>
        <taxon>Magnoliopsida</taxon>
        <taxon>eudicotyledons</taxon>
        <taxon>Gunneridae</taxon>
        <taxon>Pentapetalae</taxon>
        <taxon>rosids</taxon>
        <taxon>fabids</taxon>
        <taxon>Fabales</taxon>
        <taxon>Fabaceae</taxon>
        <taxon>Papilionoideae</taxon>
        <taxon>50 kb inversion clade</taxon>
        <taxon>NPAAA clade</taxon>
        <taxon>Hologalegina</taxon>
        <taxon>IRL clade</taxon>
        <taxon>Trifolieae</taxon>
        <taxon>Trifolium</taxon>
    </lineage>
</organism>
<name>A0ACB0KDW2_TRIPR</name>
<evidence type="ECO:0000313" key="2">
    <source>
        <dbReference type="Proteomes" id="UP001177021"/>
    </source>
</evidence>
<gene>
    <name evidence="1" type="ORF">MILVUS5_LOCUS21601</name>
</gene>
<evidence type="ECO:0000313" key="1">
    <source>
        <dbReference type="EMBL" id="CAJ2654466.1"/>
    </source>
</evidence>